<name>A0A2H1WDQ0_SPOFR</name>
<reference evidence="1" key="1">
    <citation type="submission" date="2016-07" db="EMBL/GenBank/DDBJ databases">
        <authorList>
            <person name="Bretaudeau A."/>
        </authorList>
    </citation>
    <scope>NUCLEOTIDE SEQUENCE</scope>
    <source>
        <strain evidence="1">Rice</strain>
        <tissue evidence="1">Whole body</tissue>
    </source>
</reference>
<gene>
    <name evidence="1" type="ORF">SFRICE_012656</name>
</gene>
<protein>
    <submittedName>
        <fullName evidence="1">SFRICE_012656</fullName>
    </submittedName>
</protein>
<organism evidence="1">
    <name type="scientific">Spodoptera frugiperda</name>
    <name type="common">Fall armyworm</name>
    <dbReference type="NCBI Taxonomy" id="7108"/>
    <lineage>
        <taxon>Eukaryota</taxon>
        <taxon>Metazoa</taxon>
        <taxon>Ecdysozoa</taxon>
        <taxon>Arthropoda</taxon>
        <taxon>Hexapoda</taxon>
        <taxon>Insecta</taxon>
        <taxon>Pterygota</taxon>
        <taxon>Neoptera</taxon>
        <taxon>Endopterygota</taxon>
        <taxon>Lepidoptera</taxon>
        <taxon>Glossata</taxon>
        <taxon>Ditrysia</taxon>
        <taxon>Noctuoidea</taxon>
        <taxon>Noctuidae</taxon>
        <taxon>Amphipyrinae</taxon>
        <taxon>Spodoptera</taxon>
    </lineage>
</organism>
<accession>A0A2H1WDQ0</accession>
<evidence type="ECO:0000313" key="1">
    <source>
        <dbReference type="EMBL" id="SOQ51189.1"/>
    </source>
</evidence>
<dbReference type="AlphaFoldDB" id="A0A2H1WDQ0"/>
<dbReference type="EMBL" id="ODYU01007969">
    <property type="protein sequence ID" value="SOQ51189.1"/>
    <property type="molecule type" value="Genomic_DNA"/>
</dbReference>
<proteinExistence type="predicted"/>
<sequence>MAPAYENRNAESSVPSSVFASAVSLHHWSSLGSVPGGGTSAEQFWCNTLFTTDIGLRVKWYVMYVKNVNTSTEPWYLRIGDEISHSCFVGRVVASATAGQGVSDSIPESGGELLCFFQFFKNFSVVARSLELCSRRYKCVAGILGVRNLRVVGESGKIGKGGIGSPVISLAQRNTTQALFHVGFLSLALGEARGSVRLLLTKHHPVPTPAFRAGAPVNPLRT</sequence>